<evidence type="ECO:0000256" key="1">
    <source>
        <dbReference type="SAM" id="MobiDB-lite"/>
    </source>
</evidence>
<dbReference type="Proteomes" id="UP000828390">
    <property type="component" value="Unassembled WGS sequence"/>
</dbReference>
<dbReference type="AlphaFoldDB" id="A0A9D4CL97"/>
<feature type="region of interest" description="Disordered" evidence="1">
    <location>
        <begin position="38"/>
        <end position="59"/>
    </location>
</feature>
<protein>
    <submittedName>
        <fullName evidence="2">Uncharacterized protein</fullName>
    </submittedName>
</protein>
<accession>A0A9D4CL97</accession>
<sequence length="67" mass="7323">MYTESSVDSVEKWTAYPYNNPVHGSCSDSSPVHGFPPNSGCGSSHARMRTPSPHVTEQPCHACHELH</sequence>
<comment type="caution">
    <text evidence="2">The sequence shown here is derived from an EMBL/GenBank/DDBJ whole genome shotgun (WGS) entry which is preliminary data.</text>
</comment>
<gene>
    <name evidence="2" type="ORF">DPMN_052310</name>
</gene>
<keyword evidence="3" id="KW-1185">Reference proteome</keyword>
<dbReference type="EMBL" id="JAIWYP010000012">
    <property type="protein sequence ID" value="KAH3726443.1"/>
    <property type="molecule type" value="Genomic_DNA"/>
</dbReference>
<organism evidence="2 3">
    <name type="scientific">Dreissena polymorpha</name>
    <name type="common">Zebra mussel</name>
    <name type="synonym">Mytilus polymorpha</name>
    <dbReference type="NCBI Taxonomy" id="45954"/>
    <lineage>
        <taxon>Eukaryota</taxon>
        <taxon>Metazoa</taxon>
        <taxon>Spiralia</taxon>
        <taxon>Lophotrochozoa</taxon>
        <taxon>Mollusca</taxon>
        <taxon>Bivalvia</taxon>
        <taxon>Autobranchia</taxon>
        <taxon>Heteroconchia</taxon>
        <taxon>Euheterodonta</taxon>
        <taxon>Imparidentia</taxon>
        <taxon>Neoheterodontei</taxon>
        <taxon>Myida</taxon>
        <taxon>Dreissenoidea</taxon>
        <taxon>Dreissenidae</taxon>
        <taxon>Dreissena</taxon>
    </lineage>
</organism>
<evidence type="ECO:0000313" key="3">
    <source>
        <dbReference type="Proteomes" id="UP000828390"/>
    </source>
</evidence>
<evidence type="ECO:0000313" key="2">
    <source>
        <dbReference type="EMBL" id="KAH3726443.1"/>
    </source>
</evidence>
<reference evidence="2" key="2">
    <citation type="submission" date="2020-11" db="EMBL/GenBank/DDBJ databases">
        <authorList>
            <person name="McCartney M.A."/>
            <person name="Auch B."/>
            <person name="Kono T."/>
            <person name="Mallez S."/>
            <person name="Becker A."/>
            <person name="Gohl D.M."/>
            <person name="Silverstein K.A.T."/>
            <person name="Koren S."/>
            <person name="Bechman K.B."/>
            <person name="Herman A."/>
            <person name="Abrahante J.E."/>
            <person name="Garbe J."/>
        </authorList>
    </citation>
    <scope>NUCLEOTIDE SEQUENCE</scope>
    <source>
        <strain evidence="2">Duluth1</strain>
        <tissue evidence="2">Whole animal</tissue>
    </source>
</reference>
<proteinExistence type="predicted"/>
<name>A0A9D4CL97_DREPO</name>
<reference evidence="2" key="1">
    <citation type="journal article" date="2019" name="bioRxiv">
        <title>The Genome of the Zebra Mussel, Dreissena polymorpha: A Resource for Invasive Species Research.</title>
        <authorList>
            <person name="McCartney M.A."/>
            <person name="Auch B."/>
            <person name="Kono T."/>
            <person name="Mallez S."/>
            <person name="Zhang Y."/>
            <person name="Obille A."/>
            <person name="Becker A."/>
            <person name="Abrahante J.E."/>
            <person name="Garbe J."/>
            <person name="Badalamenti J.P."/>
            <person name="Herman A."/>
            <person name="Mangelson H."/>
            <person name="Liachko I."/>
            <person name="Sullivan S."/>
            <person name="Sone E.D."/>
            <person name="Koren S."/>
            <person name="Silverstein K.A.T."/>
            <person name="Beckman K.B."/>
            <person name="Gohl D.M."/>
        </authorList>
    </citation>
    <scope>NUCLEOTIDE SEQUENCE</scope>
    <source>
        <strain evidence="2">Duluth1</strain>
        <tissue evidence="2">Whole animal</tissue>
    </source>
</reference>